<keyword evidence="5" id="KW-1185">Reference proteome</keyword>
<accession>A0A1G4XH24</accession>
<sequence length="294" mass="30896">MKRLMTAATAAALLALTACGGSGEASEESAATSGAGDVQAEFSQEAADLLPQAIQDSGTMIWTGAPKPPFYIDGADGFTGLGPDLQTAMEQVLGVDIEFQPTDGLNSVLLSLQSGRADFFVGGVRATPERQQDFDLVAWLTVGPSYLIEADRADEITSPDDLCGLTVSYEEGSSMQSFVEALAEECGDDTLTPLPLTADGSRLAVDSGRADAYAANESDARYIQLQREGRYEVVVEDTGTSDLTAGMALKGTGLGEAMEAAFRALIDQGVYQDLMDRWNLGDNAVDEPVLNPAS</sequence>
<dbReference type="PANTHER" id="PTHR35936">
    <property type="entry name" value="MEMBRANE-BOUND LYTIC MUREIN TRANSGLYCOSYLASE F"/>
    <property type="match status" value="1"/>
</dbReference>
<keyword evidence="1 2" id="KW-0732">Signal</keyword>
<organism evidence="4 5">
    <name type="scientific">Klenkia marina</name>
    <dbReference type="NCBI Taxonomy" id="1960309"/>
    <lineage>
        <taxon>Bacteria</taxon>
        <taxon>Bacillati</taxon>
        <taxon>Actinomycetota</taxon>
        <taxon>Actinomycetes</taxon>
        <taxon>Geodermatophilales</taxon>
        <taxon>Geodermatophilaceae</taxon>
        <taxon>Klenkia</taxon>
    </lineage>
</organism>
<evidence type="ECO:0000313" key="5">
    <source>
        <dbReference type="Proteomes" id="UP000198981"/>
    </source>
</evidence>
<evidence type="ECO:0000259" key="3">
    <source>
        <dbReference type="SMART" id="SM00062"/>
    </source>
</evidence>
<dbReference type="EMBL" id="FMUH01000001">
    <property type="protein sequence ID" value="SCX40334.1"/>
    <property type="molecule type" value="Genomic_DNA"/>
</dbReference>
<dbReference type="Proteomes" id="UP000198981">
    <property type="component" value="Unassembled WGS sequence"/>
</dbReference>
<dbReference type="Pfam" id="PF00497">
    <property type="entry name" value="SBP_bac_3"/>
    <property type="match status" value="1"/>
</dbReference>
<dbReference type="PROSITE" id="PS51257">
    <property type="entry name" value="PROKAR_LIPOPROTEIN"/>
    <property type="match status" value="1"/>
</dbReference>
<dbReference type="Gene3D" id="3.40.190.10">
    <property type="entry name" value="Periplasmic binding protein-like II"/>
    <property type="match status" value="2"/>
</dbReference>
<evidence type="ECO:0000256" key="1">
    <source>
        <dbReference type="ARBA" id="ARBA00022729"/>
    </source>
</evidence>
<name>A0A1G4XH24_9ACTN</name>
<dbReference type="SUPFAM" id="SSF53850">
    <property type="entry name" value="Periplasmic binding protein-like II"/>
    <property type="match status" value="1"/>
</dbReference>
<evidence type="ECO:0000256" key="2">
    <source>
        <dbReference type="SAM" id="SignalP"/>
    </source>
</evidence>
<dbReference type="STRING" id="1960309.SAMN03159343_0941"/>
<dbReference type="PANTHER" id="PTHR35936:SF17">
    <property type="entry name" value="ARGININE-BINDING EXTRACELLULAR PROTEIN ARTP"/>
    <property type="match status" value="1"/>
</dbReference>
<reference evidence="5" key="1">
    <citation type="submission" date="2016-10" db="EMBL/GenBank/DDBJ databases">
        <authorList>
            <person name="Varghese N."/>
            <person name="Submissions S."/>
        </authorList>
    </citation>
    <scope>NUCLEOTIDE SEQUENCE [LARGE SCALE GENOMIC DNA]</scope>
    <source>
        <strain evidence="5">DSM 45722</strain>
    </source>
</reference>
<feature type="signal peptide" evidence="2">
    <location>
        <begin position="1"/>
        <end position="20"/>
    </location>
</feature>
<feature type="chain" id="PRO_5038545857" evidence="2">
    <location>
        <begin position="21"/>
        <end position="294"/>
    </location>
</feature>
<dbReference type="SMART" id="SM00062">
    <property type="entry name" value="PBPb"/>
    <property type="match status" value="1"/>
</dbReference>
<protein>
    <submittedName>
        <fullName evidence="4">Polar amino acid transport system substrate-binding protein</fullName>
    </submittedName>
</protein>
<dbReference type="AlphaFoldDB" id="A0A1G4XH24"/>
<proteinExistence type="predicted"/>
<feature type="domain" description="Solute-binding protein family 3/N-terminal" evidence="3">
    <location>
        <begin position="61"/>
        <end position="282"/>
    </location>
</feature>
<gene>
    <name evidence="4" type="ORF">SAMN03159343_0941</name>
</gene>
<evidence type="ECO:0000313" key="4">
    <source>
        <dbReference type="EMBL" id="SCX40334.1"/>
    </source>
</evidence>
<dbReference type="InterPro" id="IPR001638">
    <property type="entry name" value="Solute-binding_3/MltF_N"/>
</dbReference>